<evidence type="ECO:0000313" key="2">
    <source>
        <dbReference type="Proteomes" id="UP000053268"/>
    </source>
</evidence>
<gene>
    <name evidence="1" type="ORF">RR46_14411</name>
</gene>
<organism evidence="1 2">
    <name type="scientific">Papilio xuthus</name>
    <name type="common">Asian swallowtail butterfly</name>
    <dbReference type="NCBI Taxonomy" id="66420"/>
    <lineage>
        <taxon>Eukaryota</taxon>
        <taxon>Metazoa</taxon>
        <taxon>Ecdysozoa</taxon>
        <taxon>Arthropoda</taxon>
        <taxon>Hexapoda</taxon>
        <taxon>Insecta</taxon>
        <taxon>Pterygota</taxon>
        <taxon>Neoptera</taxon>
        <taxon>Endopterygota</taxon>
        <taxon>Lepidoptera</taxon>
        <taxon>Glossata</taxon>
        <taxon>Ditrysia</taxon>
        <taxon>Papilionoidea</taxon>
        <taxon>Papilionidae</taxon>
        <taxon>Papilioninae</taxon>
        <taxon>Papilio</taxon>
    </lineage>
</organism>
<sequence>MVSFTAMWNGFVVSEGDVVGTQNVANKRAKRTRTPSCFKKFEVENAISDSGSFVYMHVINPDVDKLYRIRRLSQTRVKSGDKALQINSVRLFGKAKEVAVGAFEAQCCGIK</sequence>
<dbReference type="AlphaFoldDB" id="A0A194PCI8"/>
<keyword evidence="2" id="KW-1185">Reference proteome</keyword>
<proteinExistence type="predicted"/>
<name>A0A194PCI8_PAPXU</name>
<accession>A0A194PCI8</accession>
<dbReference type="Proteomes" id="UP000053268">
    <property type="component" value="Unassembled WGS sequence"/>
</dbReference>
<evidence type="ECO:0000313" key="1">
    <source>
        <dbReference type="EMBL" id="KPI90907.1"/>
    </source>
</evidence>
<protein>
    <submittedName>
        <fullName evidence="1">Uncharacterized protein</fullName>
    </submittedName>
</protein>
<reference evidence="1 2" key="1">
    <citation type="journal article" date="2015" name="Nat. Commun.">
        <title>Outbred genome sequencing and CRISPR/Cas9 gene editing in butterflies.</title>
        <authorList>
            <person name="Li X."/>
            <person name="Fan D."/>
            <person name="Zhang W."/>
            <person name="Liu G."/>
            <person name="Zhang L."/>
            <person name="Zhao L."/>
            <person name="Fang X."/>
            <person name="Chen L."/>
            <person name="Dong Y."/>
            <person name="Chen Y."/>
            <person name="Ding Y."/>
            <person name="Zhao R."/>
            <person name="Feng M."/>
            <person name="Zhu Y."/>
            <person name="Feng Y."/>
            <person name="Jiang X."/>
            <person name="Zhu D."/>
            <person name="Xiang H."/>
            <person name="Feng X."/>
            <person name="Li S."/>
            <person name="Wang J."/>
            <person name="Zhang G."/>
            <person name="Kronforst M.R."/>
            <person name="Wang W."/>
        </authorList>
    </citation>
    <scope>NUCLEOTIDE SEQUENCE [LARGE SCALE GENOMIC DNA]</scope>
    <source>
        <strain evidence="1">Ya'a_city_454_Px</strain>
        <tissue evidence="1">Whole body</tissue>
    </source>
</reference>
<dbReference type="EMBL" id="KQ459606">
    <property type="protein sequence ID" value="KPI90907.1"/>
    <property type="molecule type" value="Genomic_DNA"/>
</dbReference>